<reference evidence="1" key="1">
    <citation type="submission" date="2021-02" db="EMBL/GenBank/DDBJ databases">
        <authorList>
            <person name="Nowell W R."/>
        </authorList>
    </citation>
    <scope>NUCLEOTIDE SEQUENCE</scope>
    <source>
        <strain evidence="1">Ploen Becks lab</strain>
    </source>
</reference>
<dbReference type="Gene3D" id="3.40.50.11350">
    <property type="match status" value="1"/>
</dbReference>
<organism evidence="1 2">
    <name type="scientific">Brachionus calyciflorus</name>
    <dbReference type="NCBI Taxonomy" id="104777"/>
    <lineage>
        <taxon>Eukaryota</taxon>
        <taxon>Metazoa</taxon>
        <taxon>Spiralia</taxon>
        <taxon>Gnathifera</taxon>
        <taxon>Rotifera</taxon>
        <taxon>Eurotatoria</taxon>
        <taxon>Monogononta</taxon>
        <taxon>Pseudotrocha</taxon>
        <taxon>Ploima</taxon>
        <taxon>Brachionidae</taxon>
        <taxon>Brachionus</taxon>
    </lineage>
</organism>
<keyword evidence="2" id="KW-1185">Reference proteome</keyword>
<proteinExistence type="predicted"/>
<name>A0A814D891_9BILA</name>
<sequence length="377" mass="44007">MPLELLTPTIESKSRDKFQKYIELHESIINKNENETKRITFCVTCGAGYGNKVYTLISSLVIAILTDTAFIIEWPQAQKYFNPSLYKSLSKNYHINQLNYAHSTNLIIEAMSKNDWEYEKKISELINKNLPFGHDRYQYGDCRALFFTLCANSNYFKKFLDYDLVNADIIEKANEALQVNNNLTESEKIDRLYSVGFEVGSNLMNKVWLLETNFKNYINKFYDENFKNFYVIGMQFRFEYIDDKDVFKFIDCANYLVELNSVSRSVKWFITADKERVFDILKNNSGILIKGEGLLGHIFYDNENSYSRSIMDNELLARSDEMIISGGSTFGFVSAMRKHLLPYYVEGRREKDIGSDKPCRRMTFNRGPRTYHGISLI</sequence>
<gene>
    <name evidence="1" type="ORF">OXX778_LOCUS14134</name>
</gene>
<evidence type="ECO:0000313" key="1">
    <source>
        <dbReference type="EMBL" id="CAF0954740.1"/>
    </source>
</evidence>
<accession>A0A814D891</accession>
<evidence type="ECO:0000313" key="2">
    <source>
        <dbReference type="Proteomes" id="UP000663879"/>
    </source>
</evidence>
<dbReference type="AlphaFoldDB" id="A0A814D891"/>
<comment type="caution">
    <text evidence="1">The sequence shown here is derived from an EMBL/GenBank/DDBJ whole genome shotgun (WGS) entry which is preliminary data.</text>
</comment>
<dbReference type="Proteomes" id="UP000663879">
    <property type="component" value="Unassembled WGS sequence"/>
</dbReference>
<dbReference type="EMBL" id="CAJNOC010002847">
    <property type="protein sequence ID" value="CAF0954740.1"/>
    <property type="molecule type" value="Genomic_DNA"/>
</dbReference>
<dbReference type="OrthoDB" id="428346at2759"/>
<protein>
    <submittedName>
        <fullName evidence="1">Uncharacterized protein</fullName>
    </submittedName>
</protein>